<evidence type="ECO:0000256" key="2">
    <source>
        <dbReference type="ARBA" id="ARBA00001946"/>
    </source>
</evidence>
<sequence length="177" mass="19922">MKPLPQSSDASSAVAGIAAGNNLREQILLQPDGYVGSVVKRTQKLWLYHLCLREGYKMTERVVTYVPGLLKIFDEILVYAADNKQRDPAMDALRVDVDVPNCCISVFNSSGKGVPIEVHQEESVYLPEMMFGHLSNCDHNVKEEERNGFDVKLANIFSTRSSWLRPPTAPRKRSRSR</sequence>
<evidence type="ECO:0000313" key="9">
    <source>
        <dbReference type="Proteomes" id="UP001054889"/>
    </source>
</evidence>
<dbReference type="EC" id="5.6.2.2" evidence="4"/>
<comment type="caution">
    <text evidence="8">The sequence shown here is derived from an EMBL/GenBank/DDBJ whole genome shotgun (WGS) entry which is preliminary data.</text>
</comment>
<evidence type="ECO:0000256" key="1">
    <source>
        <dbReference type="ARBA" id="ARBA00000185"/>
    </source>
</evidence>
<keyword evidence="9" id="KW-1185">Reference proteome</keyword>
<dbReference type="GO" id="GO:0003677">
    <property type="term" value="F:DNA binding"/>
    <property type="evidence" value="ECO:0007669"/>
    <property type="project" value="UniProtKB-KW"/>
</dbReference>
<dbReference type="GO" id="GO:0000819">
    <property type="term" value="P:sister chromatid segregation"/>
    <property type="evidence" value="ECO:0007669"/>
    <property type="project" value="TreeGrafter"/>
</dbReference>
<gene>
    <name evidence="8" type="primary">ga19936</name>
    <name evidence="8" type="ORF">PR202_ga19936</name>
</gene>
<protein>
    <recommendedName>
        <fullName evidence="4">DNA topoisomerase (ATP-hydrolyzing)</fullName>
        <ecNumber evidence="4">5.6.2.2</ecNumber>
    </recommendedName>
</protein>
<evidence type="ECO:0000256" key="5">
    <source>
        <dbReference type="ARBA" id="ARBA00023029"/>
    </source>
</evidence>
<dbReference type="PANTHER" id="PTHR10169:SF38">
    <property type="entry name" value="DNA TOPOISOMERASE 2"/>
    <property type="match status" value="1"/>
</dbReference>
<evidence type="ECO:0000256" key="6">
    <source>
        <dbReference type="ARBA" id="ARBA00023125"/>
    </source>
</evidence>
<comment type="catalytic activity">
    <reaction evidence="1">
        <text>ATP-dependent breakage, passage and rejoining of double-stranded DNA.</text>
        <dbReference type="EC" id="5.6.2.2"/>
    </reaction>
</comment>
<comment type="subunit">
    <text evidence="3">Homodimer.</text>
</comment>
<dbReference type="SUPFAM" id="SSF55874">
    <property type="entry name" value="ATPase domain of HSP90 chaperone/DNA topoisomerase II/histidine kinase"/>
    <property type="match status" value="1"/>
</dbReference>
<dbReference type="PRINTS" id="PR00418">
    <property type="entry name" value="TPI2FAMILY"/>
</dbReference>
<organism evidence="8 9">
    <name type="scientific">Eleusine coracana subsp. coracana</name>
    <dbReference type="NCBI Taxonomy" id="191504"/>
    <lineage>
        <taxon>Eukaryota</taxon>
        <taxon>Viridiplantae</taxon>
        <taxon>Streptophyta</taxon>
        <taxon>Embryophyta</taxon>
        <taxon>Tracheophyta</taxon>
        <taxon>Spermatophyta</taxon>
        <taxon>Magnoliopsida</taxon>
        <taxon>Liliopsida</taxon>
        <taxon>Poales</taxon>
        <taxon>Poaceae</taxon>
        <taxon>PACMAD clade</taxon>
        <taxon>Chloridoideae</taxon>
        <taxon>Cynodonteae</taxon>
        <taxon>Eleusininae</taxon>
        <taxon>Eleusine</taxon>
    </lineage>
</organism>
<dbReference type="PANTHER" id="PTHR10169">
    <property type="entry name" value="DNA TOPOISOMERASE/GYRASE"/>
    <property type="match status" value="1"/>
</dbReference>
<dbReference type="InterPro" id="IPR050634">
    <property type="entry name" value="DNA_Topoisomerase_II"/>
</dbReference>
<evidence type="ECO:0000256" key="7">
    <source>
        <dbReference type="ARBA" id="ARBA00023235"/>
    </source>
</evidence>
<dbReference type="Gene3D" id="3.30.565.10">
    <property type="entry name" value="Histidine kinase-like ATPase, C-terminal domain"/>
    <property type="match status" value="1"/>
</dbReference>
<keyword evidence="6" id="KW-0238">DNA-binding</keyword>
<name>A0AAV5CW35_ELECO</name>
<dbReference type="GO" id="GO:0003918">
    <property type="term" value="F:DNA topoisomerase type II (double strand cut, ATP-hydrolyzing) activity"/>
    <property type="evidence" value="ECO:0007669"/>
    <property type="project" value="UniProtKB-EC"/>
</dbReference>
<dbReference type="EMBL" id="BQKI01000009">
    <property type="protein sequence ID" value="GJN02574.1"/>
    <property type="molecule type" value="Genomic_DNA"/>
</dbReference>
<comment type="cofactor">
    <cofactor evidence="2">
        <name>Mg(2+)</name>
        <dbReference type="ChEBI" id="CHEBI:18420"/>
    </cofactor>
</comment>
<dbReference type="InterPro" id="IPR036890">
    <property type="entry name" value="HATPase_C_sf"/>
</dbReference>
<proteinExistence type="predicted"/>
<dbReference type="Proteomes" id="UP001054889">
    <property type="component" value="Unassembled WGS sequence"/>
</dbReference>
<evidence type="ECO:0000256" key="3">
    <source>
        <dbReference type="ARBA" id="ARBA00011738"/>
    </source>
</evidence>
<dbReference type="GO" id="GO:0000712">
    <property type="term" value="P:resolution of meiotic recombination intermediates"/>
    <property type="evidence" value="ECO:0007669"/>
    <property type="project" value="TreeGrafter"/>
</dbReference>
<dbReference type="GO" id="GO:0005634">
    <property type="term" value="C:nucleus"/>
    <property type="evidence" value="ECO:0007669"/>
    <property type="project" value="TreeGrafter"/>
</dbReference>
<keyword evidence="5" id="KW-0799">Topoisomerase</keyword>
<reference evidence="8" key="2">
    <citation type="submission" date="2021-12" db="EMBL/GenBank/DDBJ databases">
        <title>Resequencing data analysis of finger millet.</title>
        <authorList>
            <person name="Hatakeyama M."/>
            <person name="Aluri S."/>
            <person name="Balachadran M.T."/>
            <person name="Sivarajan S.R."/>
            <person name="Poveda L."/>
            <person name="Shimizu-Inatsugi R."/>
            <person name="Schlapbach R."/>
            <person name="Sreeman S.M."/>
            <person name="Shimizu K.K."/>
        </authorList>
    </citation>
    <scope>NUCLEOTIDE SEQUENCE</scope>
</reference>
<keyword evidence="7" id="KW-0413">Isomerase</keyword>
<evidence type="ECO:0000256" key="4">
    <source>
        <dbReference type="ARBA" id="ARBA00012895"/>
    </source>
</evidence>
<accession>A0AAV5CW35</accession>
<evidence type="ECO:0000313" key="8">
    <source>
        <dbReference type="EMBL" id="GJN02574.1"/>
    </source>
</evidence>
<reference evidence="8" key="1">
    <citation type="journal article" date="2018" name="DNA Res.">
        <title>Multiple hybrid de novo genome assembly of finger millet, an orphan allotetraploid crop.</title>
        <authorList>
            <person name="Hatakeyama M."/>
            <person name="Aluri S."/>
            <person name="Balachadran M.T."/>
            <person name="Sivarajan S.R."/>
            <person name="Patrignani A."/>
            <person name="Gruter S."/>
            <person name="Poveda L."/>
            <person name="Shimizu-Inatsugi R."/>
            <person name="Baeten J."/>
            <person name="Francoijs K.J."/>
            <person name="Nataraja K.N."/>
            <person name="Reddy Y.A.N."/>
            <person name="Phadnis S."/>
            <person name="Ravikumar R.L."/>
            <person name="Schlapbach R."/>
            <person name="Sreeman S.M."/>
            <person name="Shimizu K.K."/>
        </authorList>
    </citation>
    <scope>NUCLEOTIDE SEQUENCE</scope>
</reference>
<dbReference type="AlphaFoldDB" id="A0AAV5CW35"/>